<reference evidence="4 5" key="1">
    <citation type="submission" date="2012-08" db="EMBL/GenBank/DDBJ databases">
        <title>The Genome Sequence of Turicella otitidis ATCC 51513.</title>
        <authorList>
            <consortium name="The Broad Institute Genome Sequencing Platform"/>
            <person name="Earl A."/>
            <person name="Ward D."/>
            <person name="Feldgarden M."/>
            <person name="Gevers D."/>
            <person name="Huys G."/>
            <person name="Walker B."/>
            <person name="Young S.K."/>
            <person name="Zeng Q."/>
            <person name="Gargeya S."/>
            <person name="Fitzgerald M."/>
            <person name="Haas B."/>
            <person name="Abouelleil A."/>
            <person name="Alvarado L."/>
            <person name="Arachchi H.M."/>
            <person name="Berlin A.M."/>
            <person name="Chapman S.B."/>
            <person name="Goldberg J."/>
            <person name="Griggs A."/>
            <person name="Gujja S."/>
            <person name="Hansen M."/>
            <person name="Howarth C."/>
            <person name="Imamovic A."/>
            <person name="Larimer J."/>
            <person name="McCowen C."/>
            <person name="Montmayeur A."/>
            <person name="Murphy C."/>
            <person name="Neiman D."/>
            <person name="Pearson M."/>
            <person name="Priest M."/>
            <person name="Roberts A."/>
            <person name="Saif S."/>
            <person name="Shea T."/>
            <person name="Sisk P."/>
            <person name="Sykes S."/>
            <person name="Wortman J."/>
            <person name="Nusbaum C."/>
            <person name="Birren B."/>
        </authorList>
    </citation>
    <scope>NUCLEOTIDE SEQUENCE [LARGE SCALE GENOMIC DNA]</scope>
    <source>
        <strain evidence="4 5">ATCC 51513</strain>
    </source>
</reference>
<dbReference type="STRING" id="29321.AAV33_08915"/>
<name>K0Z3Q9_9CORY</name>
<dbReference type="NCBIfam" id="TIGR03769">
    <property type="entry name" value="P_ac_wall_RPT"/>
    <property type="match status" value="1"/>
</dbReference>
<dbReference type="eggNOG" id="COG0803">
    <property type="taxonomic scope" value="Bacteria"/>
</dbReference>
<dbReference type="HOGENOM" id="CLU_043007_0_1_11"/>
<dbReference type="PROSITE" id="PS51318">
    <property type="entry name" value="TAT"/>
    <property type="match status" value="1"/>
</dbReference>
<organism evidence="4 5">
    <name type="scientific">Corynebacterium otitidis ATCC 51513</name>
    <dbReference type="NCBI Taxonomy" id="883169"/>
    <lineage>
        <taxon>Bacteria</taxon>
        <taxon>Bacillati</taxon>
        <taxon>Actinomycetota</taxon>
        <taxon>Actinomycetes</taxon>
        <taxon>Mycobacteriales</taxon>
        <taxon>Corynebacteriaceae</taxon>
        <taxon>Corynebacterium</taxon>
    </lineage>
</organism>
<feature type="compositionally biased region" description="Low complexity" evidence="1">
    <location>
        <begin position="273"/>
        <end position="283"/>
    </location>
</feature>
<comment type="caution">
    <text evidence="4">The sequence shown here is derived from an EMBL/GenBank/DDBJ whole genome shotgun (WGS) entry which is preliminary data.</text>
</comment>
<evidence type="ECO:0000313" key="5">
    <source>
        <dbReference type="Proteomes" id="UP000006078"/>
    </source>
</evidence>
<dbReference type="AlphaFoldDB" id="K0Z3Q9"/>
<feature type="signal peptide" evidence="3">
    <location>
        <begin position="1"/>
        <end position="23"/>
    </location>
</feature>
<accession>K0Z3Q9</accession>
<sequence length="355" mass="37254">MAPSLWNSVPRRALGAAAGSLLAAGLVAGLGAPGVAADTVTHLAQSGAGDDPALRQSIDANEEVAPLGTEAVLDAGHVDMGPFVVDGEFDLLARDDSDHPPVWRHLDDLVYELGPSAQQDVPADDPAYEFIGAEPGKPVYVVPQTQLPDVPWLGWNTQAPSIVDQVARGVNFEFVGHQGPGRFSLFLQAGGFAEPDVIWNDAEETPQGMFVELNTHTHANWVFTEPGVHLVGVRITAQTRDGEELEAFRTLRFAVDAPVQEARDAQWEGDVPEAPAEGEASGEQGEKSDEGSSEQPADEAAEASESGLGAGTIAVIVAAVVVIGAVVAAAVVLSRQAKKTREQARALVDEESGEQ</sequence>
<dbReference type="RefSeq" id="WP_004600947.1">
    <property type="nucleotide sequence ID" value="NZ_JH815193.1"/>
</dbReference>
<keyword evidence="3" id="KW-0732">Signal</keyword>
<dbReference type="OrthoDB" id="4424311at2"/>
<keyword evidence="2" id="KW-1133">Transmembrane helix</keyword>
<dbReference type="PATRIC" id="fig|883169.3.peg.1019"/>
<feature type="region of interest" description="Disordered" evidence="1">
    <location>
        <begin position="262"/>
        <end position="304"/>
    </location>
</feature>
<keyword evidence="2" id="KW-0472">Membrane</keyword>
<dbReference type="EMBL" id="AHAE01000047">
    <property type="protein sequence ID" value="EJZ81985.1"/>
    <property type="molecule type" value="Genomic_DNA"/>
</dbReference>
<gene>
    <name evidence="4" type="ORF">HMPREF9719_01057</name>
</gene>
<evidence type="ECO:0000256" key="2">
    <source>
        <dbReference type="SAM" id="Phobius"/>
    </source>
</evidence>
<evidence type="ECO:0000256" key="3">
    <source>
        <dbReference type="SAM" id="SignalP"/>
    </source>
</evidence>
<evidence type="ECO:0000256" key="1">
    <source>
        <dbReference type="SAM" id="MobiDB-lite"/>
    </source>
</evidence>
<feature type="transmembrane region" description="Helical" evidence="2">
    <location>
        <begin position="308"/>
        <end position="333"/>
    </location>
</feature>
<keyword evidence="2" id="KW-0812">Transmembrane</keyword>
<feature type="chain" id="PRO_5039551818" evidence="3">
    <location>
        <begin position="24"/>
        <end position="355"/>
    </location>
</feature>
<evidence type="ECO:0000313" key="4">
    <source>
        <dbReference type="EMBL" id="EJZ81985.1"/>
    </source>
</evidence>
<dbReference type="InterPro" id="IPR022435">
    <property type="entry name" value="Surface-anchored_actinobac"/>
</dbReference>
<proteinExistence type="predicted"/>
<keyword evidence="5" id="KW-1185">Reference proteome</keyword>
<dbReference type="InterPro" id="IPR006311">
    <property type="entry name" value="TAT_signal"/>
</dbReference>
<dbReference type="Proteomes" id="UP000006078">
    <property type="component" value="Unassembled WGS sequence"/>
</dbReference>
<dbReference type="NCBIfam" id="NF038134">
    <property type="entry name" value="choice_anch_M"/>
    <property type="match status" value="1"/>
</dbReference>
<protein>
    <submittedName>
        <fullName evidence="4">Actinobacterial surface-anchored protein domain protein</fullName>
    </submittedName>
</protein>